<organism evidence="2 3">
    <name type="scientific">Actinomadura mexicana</name>
    <dbReference type="NCBI Taxonomy" id="134959"/>
    <lineage>
        <taxon>Bacteria</taxon>
        <taxon>Bacillati</taxon>
        <taxon>Actinomycetota</taxon>
        <taxon>Actinomycetes</taxon>
        <taxon>Streptosporangiales</taxon>
        <taxon>Thermomonosporaceae</taxon>
        <taxon>Actinomadura</taxon>
    </lineage>
</organism>
<evidence type="ECO:0000313" key="3">
    <source>
        <dbReference type="Proteomes" id="UP000198420"/>
    </source>
</evidence>
<proteinExistence type="predicted"/>
<keyword evidence="3" id="KW-1185">Reference proteome</keyword>
<name>A0A239ACN5_9ACTN</name>
<evidence type="ECO:0000256" key="1">
    <source>
        <dbReference type="SAM" id="MobiDB-lite"/>
    </source>
</evidence>
<gene>
    <name evidence="2" type="ORF">SAMN06265355_108328</name>
</gene>
<protein>
    <submittedName>
        <fullName evidence="2">Uncharacterized protein</fullName>
    </submittedName>
</protein>
<accession>A0A239ACN5</accession>
<dbReference type="RefSeq" id="WP_089313739.1">
    <property type="nucleotide sequence ID" value="NZ_FZNP01000008.1"/>
</dbReference>
<sequence>MSARTLRTAFPEAARLLTVVVEVRGDGNRECRADHLEGISLMPPDGDEPGALVTERLPGASG</sequence>
<evidence type="ECO:0000313" key="2">
    <source>
        <dbReference type="EMBL" id="SNR92808.1"/>
    </source>
</evidence>
<feature type="region of interest" description="Disordered" evidence="1">
    <location>
        <begin position="38"/>
        <end position="62"/>
    </location>
</feature>
<reference evidence="3" key="1">
    <citation type="submission" date="2017-06" db="EMBL/GenBank/DDBJ databases">
        <authorList>
            <person name="Varghese N."/>
            <person name="Submissions S."/>
        </authorList>
    </citation>
    <scope>NUCLEOTIDE SEQUENCE [LARGE SCALE GENOMIC DNA]</scope>
    <source>
        <strain evidence="3">DSM 44485</strain>
    </source>
</reference>
<dbReference type="EMBL" id="FZNP01000008">
    <property type="protein sequence ID" value="SNR92808.1"/>
    <property type="molecule type" value="Genomic_DNA"/>
</dbReference>
<dbReference type="AlphaFoldDB" id="A0A239ACN5"/>
<dbReference type="Proteomes" id="UP000198420">
    <property type="component" value="Unassembled WGS sequence"/>
</dbReference>